<organism evidence="2 3">
    <name type="scientific">Desulfovibrio ferrophilus</name>
    <dbReference type="NCBI Taxonomy" id="241368"/>
    <lineage>
        <taxon>Bacteria</taxon>
        <taxon>Pseudomonadati</taxon>
        <taxon>Thermodesulfobacteriota</taxon>
        <taxon>Desulfovibrionia</taxon>
        <taxon>Desulfovibrionales</taxon>
        <taxon>Desulfovibrionaceae</taxon>
        <taxon>Desulfovibrio</taxon>
    </lineage>
</organism>
<dbReference type="InterPro" id="IPR052341">
    <property type="entry name" value="LOG_family_nucleotidases"/>
</dbReference>
<evidence type="ECO:0000313" key="3">
    <source>
        <dbReference type="Proteomes" id="UP000269883"/>
    </source>
</evidence>
<feature type="region of interest" description="Disordered" evidence="1">
    <location>
        <begin position="1"/>
        <end position="26"/>
    </location>
</feature>
<feature type="compositionally biased region" description="Low complexity" evidence="1">
    <location>
        <begin position="1"/>
        <end position="13"/>
    </location>
</feature>
<dbReference type="KEGG" id="dfl:DFE_0956"/>
<gene>
    <name evidence="2" type="ORF">DFE_0956</name>
</gene>
<dbReference type="Proteomes" id="UP000269883">
    <property type="component" value="Chromosome"/>
</dbReference>
<protein>
    <submittedName>
        <fullName evidence="2">Rossmann fold nucleotide-binding protein</fullName>
    </submittedName>
</protein>
<name>A0A2Z6AWQ3_9BACT</name>
<keyword evidence="3" id="KW-1185">Reference proteome</keyword>
<dbReference type="AlphaFoldDB" id="A0A2Z6AWQ3"/>
<dbReference type="Gene3D" id="3.40.50.450">
    <property type="match status" value="1"/>
</dbReference>
<proteinExistence type="predicted"/>
<dbReference type="GO" id="GO:0005829">
    <property type="term" value="C:cytosol"/>
    <property type="evidence" value="ECO:0007669"/>
    <property type="project" value="TreeGrafter"/>
</dbReference>
<accession>A0A2Z6AWQ3</accession>
<dbReference type="PANTHER" id="PTHR43393:SF3">
    <property type="entry name" value="LYSINE DECARBOXYLASE-LIKE PROTEIN"/>
    <property type="match status" value="1"/>
</dbReference>
<evidence type="ECO:0000256" key="1">
    <source>
        <dbReference type="SAM" id="MobiDB-lite"/>
    </source>
</evidence>
<sequence>MEAARQGARKAGGQTIGILPGLDPTDANPYIDTAVATGLGQMRNLLVVMNGDLVIAVEGGYGTLSEVALELKAG</sequence>
<dbReference type="Pfam" id="PF18306">
    <property type="entry name" value="LDcluster4"/>
    <property type="match status" value="1"/>
</dbReference>
<dbReference type="SUPFAM" id="SSF102405">
    <property type="entry name" value="MCP/YpsA-like"/>
    <property type="match status" value="1"/>
</dbReference>
<dbReference type="PANTHER" id="PTHR43393">
    <property type="entry name" value="CYTOKININ RIBOSIDE 5'-MONOPHOSPHATE PHOSPHORIBOHYDROLASE"/>
    <property type="match status" value="1"/>
</dbReference>
<reference evidence="2 3" key="1">
    <citation type="journal article" date="2018" name="Sci. Adv.">
        <title>Multi-heme cytochromes provide a pathway for survival in energy-limited environments.</title>
        <authorList>
            <person name="Deng X."/>
            <person name="Dohmae N."/>
            <person name="Nealson K.H."/>
            <person name="Hashimoto K."/>
            <person name="Okamoto A."/>
        </authorList>
    </citation>
    <scope>NUCLEOTIDE SEQUENCE [LARGE SCALE GENOMIC DNA]</scope>
    <source>
        <strain evidence="2 3">IS5</strain>
    </source>
</reference>
<dbReference type="EMBL" id="AP017378">
    <property type="protein sequence ID" value="BBD07682.1"/>
    <property type="molecule type" value="Genomic_DNA"/>
</dbReference>
<dbReference type="InterPro" id="IPR041164">
    <property type="entry name" value="LDcluster4"/>
</dbReference>
<evidence type="ECO:0000313" key="2">
    <source>
        <dbReference type="EMBL" id="BBD07682.1"/>
    </source>
</evidence>
<dbReference type="RefSeq" id="WP_232034875.1">
    <property type="nucleotide sequence ID" value="NZ_AP017378.1"/>
</dbReference>